<evidence type="ECO:0000313" key="1">
    <source>
        <dbReference type="EMBL" id="CAB4016316.1"/>
    </source>
</evidence>
<evidence type="ECO:0000313" key="2">
    <source>
        <dbReference type="Proteomes" id="UP001152795"/>
    </source>
</evidence>
<protein>
    <submittedName>
        <fullName evidence="1">Uncharacterized protein</fullName>
    </submittedName>
</protein>
<accession>A0A6S7IF65</accession>
<dbReference type="Proteomes" id="UP001152795">
    <property type="component" value="Unassembled WGS sequence"/>
</dbReference>
<reference evidence="1" key="1">
    <citation type="submission" date="2020-04" db="EMBL/GenBank/DDBJ databases">
        <authorList>
            <person name="Alioto T."/>
            <person name="Alioto T."/>
            <person name="Gomez Garrido J."/>
        </authorList>
    </citation>
    <scope>NUCLEOTIDE SEQUENCE</scope>
    <source>
        <strain evidence="1">A484AB</strain>
    </source>
</reference>
<name>A0A6S7IF65_PARCT</name>
<keyword evidence="2" id="KW-1185">Reference proteome</keyword>
<dbReference type="AlphaFoldDB" id="A0A6S7IF65"/>
<proteinExistence type="predicted"/>
<sequence>MIFTSFIVATKGPKLKILPFDPHGDRLNLGKGWERWLERFERDLKYNVCEHNEAENSETVQMALLIYAGIQVEDIHDSLPFPTRPSSVSNEQWTEYRKSKEKLNKYFLPQKSNDFALFELMRVKPEEGERTGNYAARLRKAVEKCDFANWTADKMIKCLIISNLHDDQLRLICLQKKLRLDQLLEKARMREDVMAMNEVMHKKDGEK</sequence>
<dbReference type="EMBL" id="CACRXK020009068">
    <property type="protein sequence ID" value="CAB4016316.1"/>
    <property type="molecule type" value="Genomic_DNA"/>
</dbReference>
<comment type="caution">
    <text evidence="1">The sequence shown here is derived from an EMBL/GenBank/DDBJ whole genome shotgun (WGS) entry which is preliminary data.</text>
</comment>
<organism evidence="1 2">
    <name type="scientific">Paramuricea clavata</name>
    <name type="common">Red gorgonian</name>
    <name type="synonym">Violescent sea-whip</name>
    <dbReference type="NCBI Taxonomy" id="317549"/>
    <lineage>
        <taxon>Eukaryota</taxon>
        <taxon>Metazoa</taxon>
        <taxon>Cnidaria</taxon>
        <taxon>Anthozoa</taxon>
        <taxon>Octocorallia</taxon>
        <taxon>Malacalcyonacea</taxon>
        <taxon>Plexauridae</taxon>
        <taxon>Paramuricea</taxon>
    </lineage>
</organism>
<gene>
    <name evidence="1" type="ORF">PACLA_8A085516</name>
</gene>
<dbReference type="OrthoDB" id="8030316at2759"/>